<proteinExistence type="inferred from homology"/>
<gene>
    <name evidence="6" type="ORF">Kpol_1062p53</name>
</gene>
<dbReference type="SUPFAM" id="SSF101898">
    <property type="entry name" value="NHL repeat"/>
    <property type="match status" value="1"/>
</dbReference>
<dbReference type="GO" id="GO:0051020">
    <property type="term" value="F:GTPase binding"/>
    <property type="evidence" value="ECO:0007669"/>
    <property type="project" value="EnsemblFungi"/>
</dbReference>
<keyword evidence="7" id="KW-1185">Reference proteome</keyword>
<dbReference type="EMBL" id="DS480406">
    <property type="protein sequence ID" value="EDO17343.1"/>
    <property type="molecule type" value="Genomic_DNA"/>
</dbReference>
<dbReference type="GO" id="GO:0043495">
    <property type="term" value="F:protein-membrane adaptor activity"/>
    <property type="evidence" value="ECO:0007669"/>
    <property type="project" value="EnsemblFungi"/>
</dbReference>
<feature type="domain" description="Vacuolar protein sorting-associated protein 8 central" evidence="4">
    <location>
        <begin position="546"/>
        <end position="742"/>
    </location>
</feature>
<sequence>MNHDDVESSNINQDKGEELKVKQNDTYYGISDMTENSKIHTADTSVIESSVANEEVPDQDLEVSRNISRFITWSTLPNIYTAIGAYGGPSAFIATLGYYVIGTTKGTILIFNSKQYLKAILIPKLSYDSSSSHLKSPVSTIAISSDGTYLAASFKTNDIYLWDLNSNQNNTQHNVSVSDTSIVPLYAILHIDDHISNDINGLGFLGTRHTALIVSDNSGTLDFHDAYRNHIWYLTYKTKNLVKLASNEKLLCSKTAPQGEIKTEFHLVAILTSKKFAIISTTPYLSTVYLENISKNCISNSFVNNCISWNKNGINVAYSIGSTMVVLVSDIKKINVVHVPKFNFKSYTSKFDESILSIFWISETIVGALTISHQFFIVDFKSTSCTISSVDLLVQDMLIPPDKNFAINDNKIFLLTGYTFKVGKFMTWSEIILNRVQNGKYFEALKFVEACLQPYFPLSLLFRLNESLESRQAQLKLPFLNLSLASMRFILKRDETSSDELYRLMTIILRVANMFKDLEVQDQLRTSLLEQSIEFYGKQKGGDISVFYDVIIENLNNGTLKSLPASVFQSVLQYYAKEGRKEQMKNLIIILDPSTLDVDLAVRICNEFKLTDTLIYIWNVIFQDYVSPFISFISSISQLHNKTSIFPYMNEDEYKKVFEYIKSIIRGIQYSSNEAVPSKNMLRSKLELNYILFNATLIEWPYGSSEKLHTLINFEDEPVYPYFNLLLRYDCAGFLDVLSVFFQEDELLNEDRFELYHNEHQMWVSRQYIVDIIIDILKDTRDHLQKYYLAIFLSKNIPSYPQFIKVSNTFLELISDTIVNSITDELHDELEISLESLLTIYVPPNLNNFISEIKALNFNRILYKMFTKTHQFVELLNLLISSKNIEYEYGNNWVKIMLNILEKTENNSLERARLIPFLSEKFDVLVEKMGVETSVEIFGKFDNLLHLNVKLLQNENTQLQYLEKLFDGHVSVEYIPPELRKQLLYLSCKLKNTKELILWIQNLEVSTTELHEMLHYVENVKDHEIIAALQKKLKNHIEVVNEMIKCIRIWFSEDKNTPDDLSYYIETAVLSASSCSGPEKDLCWSQLIVCLMVLYGKLPTNSTKRDLCNKSLQHLFINLAMTETSKSSENINEFCHILTSVLENQDVIFIKAKIVRDLLEDIFNSYKLEKEISKVVAQILEVSSFEIMHQYKDKLEEGWVLKEYVCEICGKFICGSNINNSIYLCWEGNRKQDVTIEDKEPVHKESLIVFHCGHGFHRQCLQNLGQKSKNYQCLSCQGNYNKKQ</sequence>
<keyword evidence="2" id="KW-0853">WD repeat</keyword>
<dbReference type="Pfam" id="PF23413">
    <property type="entry name" value="zf_RING_Vps8_fungal"/>
    <property type="match status" value="1"/>
</dbReference>
<name>A7TKA8_VANPO</name>
<dbReference type="InterPro" id="IPR001680">
    <property type="entry name" value="WD40_rpt"/>
</dbReference>
<dbReference type="KEGG" id="vpo:Kpol_1062p53"/>
<dbReference type="Pfam" id="PF23410">
    <property type="entry name" value="Beta-prop_VPS8"/>
    <property type="match status" value="1"/>
</dbReference>
<dbReference type="GO" id="GO:0033263">
    <property type="term" value="C:CORVET complex"/>
    <property type="evidence" value="ECO:0007669"/>
    <property type="project" value="EnsemblFungi"/>
</dbReference>
<reference evidence="6 7" key="1">
    <citation type="journal article" date="2007" name="Proc. Natl. Acad. Sci. U.S.A.">
        <title>Independent sorting-out of thousands of duplicated gene pairs in two yeast species descended from a whole-genome duplication.</title>
        <authorList>
            <person name="Scannell D.R."/>
            <person name="Frank A.C."/>
            <person name="Conant G.C."/>
            <person name="Byrne K.P."/>
            <person name="Woolfit M."/>
            <person name="Wolfe K.H."/>
        </authorList>
    </citation>
    <scope>NUCLEOTIDE SEQUENCE [LARGE SCALE GENOMIC DNA]</scope>
    <source>
        <strain evidence="7">ATCC 22028 / DSM 70294 / BCRC 21397 / CBS 2163 / NBRC 10782 / NRRL Y-8283 / UCD 57-17</strain>
    </source>
</reference>
<evidence type="ECO:0000259" key="4">
    <source>
        <dbReference type="Pfam" id="PF12816"/>
    </source>
</evidence>
<dbReference type="InterPro" id="IPR025941">
    <property type="entry name" value="Vps8_central_dom"/>
</dbReference>
<feature type="region of interest" description="Disordered" evidence="3">
    <location>
        <begin position="1"/>
        <end position="20"/>
    </location>
</feature>
<dbReference type="GO" id="GO:0005770">
    <property type="term" value="C:late endosome"/>
    <property type="evidence" value="ECO:0007669"/>
    <property type="project" value="EnsemblFungi"/>
</dbReference>
<feature type="repeat" description="WD" evidence="2">
    <location>
        <begin position="131"/>
        <end position="172"/>
    </location>
</feature>
<dbReference type="eggNOG" id="KOG2079">
    <property type="taxonomic scope" value="Eukaryota"/>
</dbReference>
<dbReference type="STRING" id="436907.A7TKA8"/>
<dbReference type="OrthoDB" id="289913at2759"/>
<dbReference type="Pfam" id="PF25066">
    <property type="entry name" value="TPR_VPS8_2"/>
    <property type="match status" value="1"/>
</dbReference>
<dbReference type="GO" id="GO:0032889">
    <property type="term" value="P:regulation of vacuole fusion, non-autophagic"/>
    <property type="evidence" value="ECO:0007669"/>
    <property type="project" value="EnsemblFungi"/>
</dbReference>
<dbReference type="PROSITE" id="PS50082">
    <property type="entry name" value="WD_REPEATS_2"/>
    <property type="match status" value="1"/>
</dbReference>
<evidence type="ECO:0000256" key="3">
    <source>
        <dbReference type="SAM" id="MobiDB-lite"/>
    </source>
</evidence>
<dbReference type="Pfam" id="PF12816">
    <property type="entry name" value="TPR_Vps8"/>
    <property type="match status" value="1"/>
</dbReference>
<dbReference type="InterPro" id="IPR015943">
    <property type="entry name" value="WD40/YVTN_repeat-like_dom_sf"/>
</dbReference>
<dbReference type="PANTHER" id="PTHR12616:SF8">
    <property type="entry name" value="VACUOLAR PROTEIN SORTING-ASSOCIATED PROTEIN 8 HOMOLOG"/>
    <property type="match status" value="1"/>
</dbReference>
<dbReference type="PANTHER" id="PTHR12616">
    <property type="entry name" value="VACUOLAR PROTEIN SORTING VPS41"/>
    <property type="match status" value="1"/>
</dbReference>
<protein>
    <submittedName>
        <fullName evidence="6">Uncharacterized protein</fullName>
    </submittedName>
</protein>
<evidence type="ECO:0000313" key="7">
    <source>
        <dbReference type="Proteomes" id="UP000000267"/>
    </source>
</evidence>
<evidence type="ECO:0000256" key="1">
    <source>
        <dbReference type="ARBA" id="ARBA00009422"/>
    </source>
</evidence>
<evidence type="ECO:0000259" key="5">
    <source>
        <dbReference type="Pfam" id="PF25066"/>
    </source>
</evidence>
<comment type="similarity">
    <text evidence="1">Belongs to the VPS8 family.</text>
</comment>
<dbReference type="Proteomes" id="UP000000267">
    <property type="component" value="Unassembled WGS sequence"/>
</dbReference>
<accession>A7TKA8</accession>
<dbReference type="GO" id="GO:0034058">
    <property type="term" value="P:endosomal vesicle fusion"/>
    <property type="evidence" value="ECO:0007669"/>
    <property type="project" value="TreeGrafter"/>
</dbReference>
<dbReference type="InterPro" id="IPR059070">
    <property type="entry name" value="TPR_VPS8_2"/>
</dbReference>
<evidence type="ECO:0000313" key="6">
    <source>
        <dbReference type="EMBL" id="EDO17343.1"/>
    </source>
</evidence>
<evidence type="ECO:0000256" key="2">
    <source>
        <dbReference type="PROSITE-ProRule" id="PRU00221"/>
    </source>
</evidence>
<feature type="domain" description="VPS8-like TPR-like repeats" evidence="5">
    <location>
        <begin position="1110"/>
        <end position="1192"/>
    </location>
</feature>
<dbReference type="HOGENOM" id="CLU_000917_0_1_1"/>
<dbReference type="GO" id="GO:0030897">
    <property type="term" value="C:HOPS complex"/>
    <property type="evidence" value="ECO:0007669"/>
    <property type="project" value="TreeGrafter"/>
</dbReference>
<dbReference type="GeneID" id="5545553"/>
<dbReference type="InParanoid" id="A7TKA8"/>
<dbReference type="PhylomeDB" id="A7TKA8"/>
<dbReference type="OMA" id="NQLFFHQ"/>
<dbReference type="GO" id="GO:0032511">
    <property type="term" value="P:late endosome to vacuole transport via multivesicular body sorting pathway"/>
    <property type="evidence" value="ECO:0007669"/>
    <property type="project" value="EnsemblFungi"/>
</dbReference>
<dbReference type="GO" id="GO:0031901">
    <property type="term" value="C:early endosome membrane"/>
    <property type="evidence" value="ECO:0007669"/>
    <property type="project" value="EnsemblFungi"/>
</dbReference>
<dbReference type="RefSeq" id="XP_001645201.1">
    <property type="nucleotide sequence ID" value="XM_001645151.1"/>
</dbReference>
<dbReference type="GO" id="GO:0006623">
    <property type="term" value="P:protein targeting to vacuole"/>
    <property type="evidence" value="ECO:0007669"/>
    <property type="project" value="EnsemblFungi"/>
</dbReference>
<dbReference type="GO" id="GO:0099022">
    <property type="term" value="P:vesicle tethering"/>
    <property type="evidence" value="ECO:0007669"/>
    <property type="project" value="EnsemblFungi"/>
</dbReference>
<dbReference type="GO" id="GO:0007009">
    <property type="term" value="P:plasma membrane organization"/>
    <property type="evidence" value="ECO:0007669"/>
    <property type="project" value="EnsemblFungi"/>
</dbReference>
<organism evidence="7">
    <name type="scientific">Vanderwaltozyma polyspora (strain ATCC 22028 / DSM 70294 / BCRC 21397 / CBS 2163 / NBRC 10782 / NRRL Y-8283 / UCD 57-17)</name>
    <name type="common">Kluyveromyces polysporus</name>
    <dbReference type="NCBI Taxonomy" id="436907"/>
    <lineage>
        <taxon>Eukaryota</taxon>
        <taxon>Fungi</taxon>
        <taxon>Dikarya</taxon>
        <taxon>Ascomycota</taxon>
        <taxon>Saccharomycotina</taxon>
        <taxon>Saccharomycetes</taxon>
        <taxon>Saccharomycetales</taxon>
        <taxon>Saccharomycetaceae</taxon>
        <taxon>Vanderwaltozyma</taxon>
    </lineage>
</organism>
<dbReference type="InterPro" id="IPR045111">
    <property type="entry name" value="Vps41/Vps8"/>
</dbReference>
<dbReference type="FunCoup" id="A7TKA8">
    <property type="interactions" value="107"/>
</dbReference>
<dbReference type="Gene3D" id="2.130.10.10">
    <property type="entry name" value="YVTN repeat-like/Quinoprotein amine dehydrogenase"/>
    <property type="match status" value="1"/>
</dbReference>